<dbReference type="InterPro" id="IPR045441">
    <property type="entry name" value="DUF6506"/>
</dbReference>
<sequence>MLKAAFMFLAPKANPQIHNSVIKTDEVELFTVDVSNYEISCKTTLELISGGITAIELCGGFGYD</sequence>
<proteinExistence type="predicted"/>
<reference evidence="1 2" key="1">
    <citation type="submission" date="2019-12" db="EMBL/GenBank/DDBJ databases">
        <title>Genome sequenceing of Clostridium bovifaecis.</title>
        <authorList>
            <person name="Yao Y."/>
        </authorList>
    </citation>
    <scope>NUCLEOTIDE SEQUENCE [LARGE SCALE GENOMIC DNA]</scope>
    <source>
        <strain evidence="1 2">BXX</strain>
    </source>
</reference>
<keyword evidence="2" id="KW-1185">Reference proteome</keyword>
<evidence type="ECO:0000313" key="1">
    <source>
        <dbReference type="EMBL" id="QGU94518.1"/>
    </source>
</evidence>
<name>A0A6I6F289_9CLOT</name>
<dbReference type="EMBL" id="CP046522">
    <property type="protein sequence ID" value="QGU94518.1"/>
    <property type="molecule type" value="Genomic_DNA"/>
</dbReference>
<accession>A0A6I6F289</accession>
<evidence type="ECO:0000313" key="2">
    <source>
        <dbReference type="Proteomes" id="UP000422764"/>
    </source>
</evidence>
<dbReference type="Pfam" id="PF20116">
    <property type="entry name" value="DUF6506"/>
    <property type="match status" value="1"/>
</dbReference>
<dbReference type="Proteomes" id="UP000422764">
    <property type="component" value="Chromosome"/>
</dbReference>
<dbReference type="AlphaFoldDB" id="A0A6I6F289"/>
<organism evidence="1 2">
    <name type="scientific">Clostridium bovifaecis</name>
    <dbReference type="NCBI Taxonomy" id="2184719"/>
    <lineage>
        <taxon>Bacteria</taxon>
        <taxon>Bacillati</taxon>
        <taxon>Bacillota</taxon>
        <taxon>Clostridia</taxon>
        <taxon>Eubacteriales</taxon>
        <taxon>Clostridiaceae</taxon>
        <taxon>Clostridium</taxon>
    </lineage>
</organism>
<protein>
    <submittedName>
        <fullName evidence="1">Uncharacterized protein</fullName>
    </submittedName>
</protein>
<gene>
    <name evidence="1" type="ORF">GOM49_04880</name>
</gene>